<protein>
    <submittedName>
        <fullName evidence="1">2,3-cyclic-nucleotide 2-phosphodiesterase</fullName>
        <ecNumber evidence="1">3.1.4.16</ecNumber>
    </submittedName>
</protein>
<dbReference type="AlphaFoldDB" id="A0A380DPM9"/>
<accession>A0A380DPM9</accession>
<evidence type="ECO:0000313" key="1">
    <source>
        <dbReference type="EMBL" id="SUK39249.1"/>
    </source>
</evidence>
<keyword evidence="1" id="KW-0378">Hydrolase</keyword>
<evidence type="ECO:0000313" key="2">
    <source>
        <dbReference type="Proteomes" id="UP000255091"/>
    </source>
</evidence>
<dbReference type="Proteomes" id="UP000255091">
    <property type="component" value="Unassembled WGS sequence"/>
</dbReference>
<dbReference type="GO" id="GO:0008663">
    <property type="term" value="F:2',3'-cyclic-nucleotide 2'-phosphodiesterase activity"/>
    <property type="evidence" value="ECO:0007669"/>
    <property type="project" value="UniProtKB-EC"/>
</dbReference>
<proteinExistence type="predicted"/>
<reference evidence="1 2" key="1">
    <citation type="submission" date="2018-06" db="EMBL/GenBank/DDBJ databases">
        <authorList>
            <consortium name="Pathogen Informatics"/>
            <person name="Doyle S."/>
        </authorList>
    </citation>
    <scope>NUCLEOTIDE SEQUENCE [LARGE SCALE GENOMIC DNA]</scope>
    <source>
        <strain evidence="1 2">NCTC6133</strain>
    </source>
</reference>
<gene>
    <name evidence="1" type="ORF">NCTC6133_01220</name>
</gene>
<dbReference type="EMBL" id="UHAP01000001">
    <property type="protein sequence ID" value="SUK39249.1"/>
    <property type="molecule type" value="Genomic_DNA"/>
</dbReference>
<sequence length="32" mass="3792">MMEKNENINVEILTTSDMHSHFLNGDYGFKYL</sequence>
<name>A0A380DPM9_STAAU</name>
<organism evidence="1 2">
    <name type="scientific">Staphylococcus aureus</name>
    <dbReference type="NCBI Taxonomy" id="1280"/>
    <lineage>
        <taxon>Bacteria</taxon>
        <taxon>Bacillati</taxon>
        <taxon>Bacillota</taxon>
        <taxon>Bacilli</taxon>
        <taxon>Bacillales</taxon>
        <taxon>Staphylococcaceae</taxon>
        <taxon>Staphylococcus</taxon>
    </lineage>
</organism>
<dbReference type="EC" id="3.1.4.16" evidence="1"/>